<dbReference type="AlphaFoldDB" id="A0A5N3QTJ3"/>
<accession>A0A5N3QTJ3</accession>
<reference evidence="2 3" key="1">
    <citation type="submission" date="2019-09" db="EMBL/GenBank/DDBJ databases">
        <title>Whole genome sequence of Vibrio fortis.</title>
        <authorList>
            <person name="Das S.K."/>
        </authorList>
    </citation>
    <scope>NUCLEOTIDE SEQUENCE [LARGE SCALE GENOMIC DNA]</scope>
    <source>
        <strain evidence="2 3">AN60</strain>
    </source>
</reference>
<comment type="caution">
    <text evidence="2">The sequence shown here is derived from an EMBL/GenBank/DDBJ whole genome shotgun (WGS) entry which is preliminary data.</text>
</comment>
<dbReference type="Proteomes" id="UP000326789">
    <property type="component" value="Unassembled WGS sequence"/>
</dbReference>
<gene>
    <name evidence="2" type="ORF">F2P58_23700</name>
</gene>
<evidence type="ECO:0000256" key="1">
    <source>
        <dbReference type="SAM" id="SignalP"/>
    </source>
</evidence>
<sequence>MKKLLLVLALGCVMNVNASDINERREHIEKMESKISISSAKRKFRSEQILSKYDVPINKNLPYIEDEHEALVRSTEEIAKRAIALLTVAVKAHGVNQEGINGIVETYDLESVLSPNEVKFINDESPSEYDTTQFIWRYEAAWVLLWALGYVEGLSYPSTICDVNAAIAFVDQRSTEQFISDSKLRPINEILDETDLIYRYHWAVVDARINGRPTPSEINSSVVLERHYALNWLVGYMGQEWDDVSTDT</sequence>
<proteinExistence type="predicted"/>
<dbReference type="EMBL" id="VWSE01000010">
    <property type="protein sequence ID" value="KAB0285517.1"/>
    <property type="molecule type" value="Genomic_DNA"/>
</dbReference>
<dbReference type="InterPro" id="IPR025368">
    <property type="entry name" value="DUF4272"/>
</dbReference>
<evidence type="ECO:0000313" key="2">
    <source>
        <dbReference type="EMBL" id="KAB0285517.1"/>
    </source>
</evidence>
<dbReference type="Pfam" id="PF14094">
    <property type="entry name" value="DUF4272"/>
    <property type="match status" value="1"/>
</dbReference>
<protein>
    <submittedName>
        <fullName evidence="2">DUF4272 domain-containing protein</fullName>
    </submittedName>
</protein>
<feature type="signal peptide" evidence="1">
    <location>
        <begin position="1"/>
        <end position="18"/>
    </location>
</feature>
<feature type="chain" id="PRO_5024301729" evidence="1">
    <location>
        <begin position="19"/>
        <end position="248"/>
    </location>
</feature>
<dbReference type="RefSeq" id="WP_150873216.1">
    <property type="nucleotide sequence ID" value="NZ_VWSE01000010.1"/>
</dbReference>
<evidence type="ECO:0000313" key="3">
    <source>
        <dbReference type="Proteomes" id="UP000326789"/>
    </source>
</evidence>
<organism evidence="2 3">
    <name type="scientific">Vibrio fortis</name>
    <dbReference type="NCBI Taxonomy" id="212667"/>
    <lineage>
        <taxon>Bacteria</taxon>
        <taxon>Pseudomonadati</taxon>
        <taxon>Pseudomonadota</taxon>
        <taxon>Gammaproteobacteria</taxon>
        <taxon>Vibrionales</taxon>
        <taxon>Vibrionaceae</taxon>
        <taxon>Vibrio</taxon>
    </lineage>
</organism>
<name>A0A5N3QTJ3_9VIBR</name>
<keyword evidence="1" id="KW-0732">Signal</keyword>